<protein>
    <recommendedName>
        <fullName evidence="2">EF-hand domain-containing protein</fullName>
    </recommendedName>
</protein>
<dbReference type="CDD" id="cd00051">
    <property type="entry name" value="EFh"/>
    <property type="match status" value="1"/>
</dbReference>
<dbReference type="EMBL" id="MBDO02000100">
    <property type="protein sequence ID" value="RLN63260.1"/>
    <property type="molecule type" value="Genomic_DNA"/>
</dbReference>
<dbReference type="SMART" id="SM00054">
    <property type="entry name" value="EFh"/>
    <property type="match status" value="3"/>
</dbReference>
<keyword evidence="1" id="KW-0106">Calcium</keyword>
<evidence type="ECO:0000313" key="5">
    <source>
        <dbReference type="Proteomes" id="UP000277300"/>
    </source>
</evidence>
<reference evidence="5 6" key="1">
    <citation type="submission" date="2018-07" db="EMBL/GenBank/DDBJ databases">
        <title>Genome sequencing of oomycete isolates from Chile give support for New Zealand origin for Phytophthora kernoviae and make available the first Nothophytophthora sp. genome.</title>
        <authorList>
            <person name="Studholme D.J."/>
            <person name="Sanfuentes E."/>
            <person name="Panda P."/>
            <person name="Hill R."/>
            <person name="Sambles C."/>
            <person name="Grant M."/>
            <person name="Williams N.M."/>
            <person name="Mcdougal R.L."/>
        </authorList>
    </citation>
    <scope>NUCLEOTIDE SEQUENCE [LARGE SCALE GENOMIC DNA]</scope>
    <source>
        <strain evidence="4">Chile6</strain>
        <strain evidence="3">Chile7</strain>
    </source>
</reference>
<dbReference type="Proteomes" id="UP000277300">
    <property type="component" value="Unassembled WGS sequence"/>
</dbReference>
<dbReference type="EMBL" id="MBAD02002320">
    <property type="protein sequence ID" value="RLN48366.1"/>
    <property type="molecule type" value="Genomic_DNA"/>
</dbReference>
<dbReference type="Pfam" id="PF13202">
    <property type="entry name" value="EF-hand_5"/>
    <property type="match status" value="1"/>
</dbReference>
<accession>A0A3F2RSA9</accession>
<evidence type="ECO:0000259" key="2">
    <source>
        <dbReference type="PROSITE" id="PS50222"/>
    </source>
</evidence>
<feature type="domain" description="EF-hand" evidence="2">
    <location>
        <begin position="77"/>
        <end position="112"/>
    </location>
</feature>
<dbReference type="PROSITE" id="PS50222">
    <property type="entry name" value="EF_HAND_2"/>
    <property type="match status" value="3"/>
</dbReference>
<dbReference type="OrthoDB" id="186625at2759"/>
<dbReference type="InterPro" id="IPR018247">
    <property type="entry name" value="EF_Hand_1_Ca_BS"/>
</dbReference>
<comment type="caution">
    <text evidence="4">The sequence shown here is derived from an EMBL/GenBank/DDBJ whole genome shotgun (WGS) entry which is preliminary data.</text>
</comment>
<evidence type="ECO:0000313" key="6">
    <source>
        <dbReference type="Proteomes" id="UP000284657"/>
    </source>
</evidence>
<evidence type="ECO:0000313" key="4">
    <source>
        <dbReference type="EMBL" id="RLN63260.1"/>
    </source>
</evidence>
<feature type="domain" description="EF-hand" evidence="2">
    <location>
        <begin position="129"/>
        <end position="158"/>
    </location>
</feature>
<dbReference type="GO" id="GO:0005509">
    <property type="term" value="F:calcium ion binding"/>
    <property type="evidence" value="ECO:0007669"/>
    <property type="project" value="InterPro"/>
</dbReference>
<dbReference type="AlphaFoldDB" id="A0A3F2RSA9"/>
<dbReference type="PROSITE" id="PS00018">
    <property type="entry name" value="EF_HAND_1"/>
    <property type="match status" value="1"/>
</dbReference>
<dbReference type="InterPro" id="IPR011992">
    <property type="entry name" value="EF-hand-dom_pair"/>
</dbReference>
<evidence type="ECO:0000256" key="1">
    <source>
        <dbReference type="ARBA" id="ARBA00022837"/>
    </source>
</evidence>
<organism evidence="4 5">
    <name type="scientific">Phytophthora kernoviae</name>
    <dbReference type="NCBI Taxonomy" id="325452"/>
    <lineage>
        <taxon>Eukaryota</taxon>
        <taxon>Sar</taxon>
        <taxon>Stramenopiles</taxon>
        <taxon>Oomycota</taxon>
        <taxon>Peronosporomycetes</taxon>
        <taxon>Peronosporales</taxon>
        <taxon>Peronosporaceae</taxon>
        <taxon>Phytophthora</taxon>
    </lineage>
</organism>
<evidence type="ECO:0000313" key="3">
    <source>
        <dbReference type="EMBL" id="RLN48366.1"/>
    </source>
</evidence>
<feature type="domain" description="EF-hand" evidence="2">
    <location>
        <begin position="41"/>
        <end position="76"/>
    </location>
</feature>
<dbReference type="Gene3D" id="1.10.238.10">
    <property type="entry name" value="EF-hand"/>
    <property type="match status" value="1"/>
</dbReference>
<sequence>MIGRNTRKRVVYVDGIPIESNLLEAGESGLKGIEKYNPASVSTQDPRALFDKYDADASGDIDFDEFNVLLKDLSINLAEPKARAYFKRCDRRRRGCISFEEFRLTLYTCDPKHPNRTGGFAPGQSLAPKDLFEMFDRDEEGVIDREVFGELLEFIGKKMPLDKMEGVFGAYEDPELEAMPYIQFKKAWLSIVNVQAELRQRGERFNRFLPPAMLAKRLSMIVNLEEKQEARTLLEVNNALSDEDIIVQRRELVKEAQFLARVTLAEALDAAGQVYVFGKGANQRFDSEPREPDFVEFMGYGAIHDLSLSLYIRGVELAKPMRMILIETIGECLELELECVGTKFHEHFKQQDQIARRYRRERRERALAFLTFKTTALWFDLAQLREKMVNAENERIMKGDEEYDDMKRKITRSTQKLKRRAREGYEDAVVTAGNGLVEGAST</sequence>
<proteinExistence type="predicted"/>
<gene>
    <name evidence="3" type="ORF">BBJ29_007360</name>
    <name evidence="4" type="ORF">BBP00_00004252</name>
</gene>
<dbReference type="Proteomes" id="UP000284657">
    <property type="component" value="Unassembled WGS sequence"/>
</dbReference>
<dbReference type="InterPro" id="IPR002048">
    <property type="entry name" value="EF_hand_dom"/>
</dbReference>
<name>A0A3F2RSA9_9STRA</name>
<dbReference type="SUPFAM" id="SSF47473">
    <property type="entry name" value="EF-hand"/>
    <property type="match status" value="1"/>
</dbReference>